<dbReference type="AlphaFoldDB" id="A0A2S4VT91"/>
<dbReference type="Proteomes" id="UP000239156">
    <property type="component" value="Unassembled WGS sequence"/>
</dbReference>
<protein>
    <submittedName>
        <fullName evidence="3">Uncharacterized protein</fullName>
    </submittedName>
</protein>
<comment type="caution">
    <text evidence="3">The sequence shown here is derived from an EMBL/GenBank/DDBJ whole genome shotgun (WGS) entry which is preliminary data.</text>
</comment>
<evidence type="ECO:0000313" key="4">
    <source>
        <dbReference type="Proteomes" id="UP000239156"/>
    </source>
</evidence>
<proteinExistence type="predicted"/>
<evidence type="ECO:0000313" key="3">
    <source>
        <dbReference type="EMBL" id="POW12738.1"/>
    </source>
</evidence>
<evidence type="ECO:0000256" key="2">
    <source>
        <dbReference type="SAM" id="Phobius"/>
    </source>
</evidence>
<keyword evidence="2" id="KW-0812">Transmembrane</keyword>
<keyword evidence="2" id="KW-1133">Transmembrane helix</keyword>
<sequence>MCVKVHRPASETPGVTAEPVDQMTIEDDSASPRPLPEQLPSIMFAIPFPKPTQIHGANKEAPPFLLYTFPRSVYQKPQKDPVSGKRGKEKLVKKLERKWQEEVKEGQEIKKGQHKDAGRLKRSKAAIVGFAASTIQRMPNNTMEVLARLPPPKKLGKVSIVYPEAVDVPWYDATILSEPQMQKSLWDLLLEAQKKAKTRIAWSGCLLPFTLALDILIIVPLFIFEINLAYFVTQLNGSRKAKHFADANKQATQNATPDAQDLDSIFAFKASPASRFTETIKHLYSICSTIDPVKFPIIEELPPPNYIPDKKIAINLIHEFKESVDSDVAARHVLDEEAAALDLDRALRKAAKEYVKRLS</sequence>
<reference evidence="3" key="1">
    <citation type="submission" date="2017-12" db="EMBL/GenBank/DDBJ databases">
        <title>Gene loss provides genomic basis for host adaptation in cereal stripe rust fungi.</title>
        <authorList>
            <person name="Xia C."/>
        </authorList>
    </citation>
    <scope>NUCLEOTIDE SEQUENCE [LARGE SCALE GENOMIC DNA]</scope>
    <source>
        <strain evidence="3">93-210</strain>
    </source>
</reference>
<dbReference type="VEuPathDB" id="FungiDB:PSTT_04351"/>
<feature type="region of interest" description="Disordered" evidence="1">
    <location>
        <begin position="1"/>
        <end position="37"/>
    </location>
</feature>
<keyword evidence="2" id="KW-0472">Membrane</keyword>
<keyword evidence="4" id="KW-1185">Reference proteome</keyword>
<gene>
    <name evidence="3" type="ORF">PSTT_04351</name>
</gene>
<organism evidence="3 4">
    <name type="scientific">Puccinia striiformis</name>
    <dbReference type="NCBI Taxonomy" id="27350"/>
    <lineage>
        <taxon>Eukaryota</taxon>
        <taxon>Fungi</taxon>
        <taxon>Dikarya</taxon>
        <taxon>Basidiomycota</taxon>
        <taxon>Pucciniomycotina</taxon>
        <taxon>Pucciniomycetes</taxon>
        <taxon>Pucciniales</taxon>
        <taxon>Pucciniaceae</taxon>
        <taxon>Puccinia</taxon>
    </lineage>
</organism>
<name>A0A2S4VT91_9BASI</name>
<evidence type="ECO:0000256" key="1">
    <source>
        <dbReference type="SAM" id="MobiDB-lite"/>
    </source>
</evidence>
<dbReference type="EMBL" id="PKSL01000029">
    <property type="protein sequence ID" value="POW12738.1"/>
    <property type="molecule type" value="Genomic_DNA"/>
</dbReference>
<accession>A0A2S4VT91</accession>
<dbReference type="VEuPathDB" id="FungiDB:PSHT_08243"/>
<feature type="transmembrane region" description="Helical" evidence="2">
    <location>
        <begin position="200"/>
        <end position="224"/>
    </location>
</feature>